<name>A0A6G3MGY6_HENSL</name>
<sequence length="104" mass="12021">MNLAVDNKNTLSWTYDPQSFLESFHELANFPGFKPNYHNPILFLIGEHSEYVSKFDYPSISNLYPQAKIKEISNVGHLIHIEAPKIFISTLSKFLESHKNKIII</sequence>
<dbReference type="SUPFAM" id="SSF53474">
    <property type="entry name" value="alpha/beta-Hydrolases"/>
    <property type="match status" value="1"/>
</dbReference>
<dbReference type="AlphaFoldDB" id="A0A6G3MGY6"/>
<dbReference type="InterPro" id="IPR029058">
    <property type="entry name" value="AB_hydrolase_fold"/>
</dbReference>
<dbReference type="EMBL" id="GHBP01003160">
    <property type="protein sequence ID" value="NDJ93302.1"/>
    <property type="molecule type" value="Transcribed_RNA"/>
</dbReference>
<reference evidence="3" key="1">
    <citation type="submission" date="2018-11" db="EMBL/GenBank/DDBJ databases">
        <title>Henneguya salminicola genome and transcriptome.</title>
        <authorList>
            <person name="Yahalomi D."/>
            <person name="Atkinson S.D."/>
            <person name="Neuhof M."/>
            <person name="Chang E.S."/>
            <person name="Philippe H."/>
            <person name="Cartwright P."/>
            <person name="Bartholomew J.L."/>
            <person name="Huchon D."/>
        </authorList>
    </citation>
    <scope>NUCLEOTIDE SEQUENCE</scope>
    <source>
        <strain evidence="3">Hz1</strain>
        <tissue evidence="3">Whole</tissue>
    </source>
</reference>
<proteinExistence type="inferred from homology"/>
<comment type="similarity">
    <text evidence="1">Belongs to the AB hydrolase superfamily.</text>
</comment>
<dbReference type="PANTHER" id="PTHR46118:SF4">
    <property type="entry name" value="PROTEIN ABHD11"/>
    <property type="match status" value="1"/>
</dbReference>
<accession>A0A6G3MGY6</accession>
<dbReference type="GO" id="GO:0016787">
    <property type="term" value="F:hydrolase activity"/>
    <property type="evidence" value="ECO:0007669"/>
    <property type="project" value="UniProtKB-KW"/>
</dbReference>
<organism evidence="3">
    <name type="scientific">Henneguya salminicola</name>
    <name type="common">Myxosporean</name>
    <dbReference type="NCBI Taxonomy" id="69463"/>
    <lineage>
        <taxon>Eukaryota</taxon>
        <taxon>Metazoa</taxon>
        <taxon>Cnidaria</taxon>
        <taxon>Myxozoa</taxon>
        <taxon>Myxosporea</taxon>
        <taxon>Bivalvulida</taxon>
        <taxon>Platysporina</taxon>
        <taxon>Myxobolidae</taxon>
        <taxon>Henneguya</taxon>
    </lineage>
</organism>
<evidence type="ECO:0000313" key="3">
    <source>
        <dbReference type="EMBL" id="NDJ93302.1"/>
    </source>
</evidence>
<protein>
    <submittedName>
        <fullName evidence="3">Protein ABHD11 (Trinotate prediction)</fullName>
    </submittedName>
</protein>
<dbReference type="Gene3D" id="3.40.50.1820">
    <property type="entry name" value="alpha/beta hydrolase"/>
    <property type="match status" value="1"/>
</dbReference>
<evidence type="ECO:0000256" key="1">
    <source>
        <dbReference type="ARBA" id="ARBA00008645"/>
    </source>
</evidence>
<dbReference type="PANTHER" id="PTHR46118">
    <property type="entry name" value="PROTEIN ABHD11"/>
    <property type="match status" value="1"/>
</dbReference>
<keyword evidence="2" id="KW-0378">Hydrolase</keyword>
<evidence type="ECO:0000256" key="2">
    <source>
        <dbReference type="ARBA" id="ARBA00022801"/>
    </source>
</evidence>